<reference evidence="1" key="1">
    <citation type="submission" date="2020-08" db="EMBL/GenBank/DDBJ databases">
        <title>Sulfitobacter aestuariivivens sp. nov., isolated from a tidal flat.</title>
        <authorList>
            <person name="Park S."/>
            <person name="Yoon J.-H."/>
        </authorList>
    </citation>
    <scope>NUCLEOTIDE SEQUENCE</scope>
    <source>
        <strain evidence="1">TSTF-M16</strain>
    </source>
</reference>
<evidence type="ECO:0000313" key="1">
    <source>
        <dbReference type="EMBL" id="MBD3663652.1"/>
    </source>
</evidence>
<name>A0A927HDG3_9RHOB</name>
<dbReference type="AlphaFoldDB" id="A0A927HDG3"/>
<proteinExistence type="predicted"/>
<organism evidence="1 2">
    <name type="scientific">Sulfitobacter aestuariivivens</name>
    <dbReference type="NCBI Taxonomy" id="2766981"/>
    <lineage>
        <taxon>Bacteria</taxon>
        <taxon>Pseudomonadati</taxon>
        <taxon>Pseudomonadota</taxon>
        <taxon>Alphaproteobacteria</taxon>
        <taxon>Rhodobacterales</taxon>
        <taxon>Roseobacteraceae</taxon>
        <taxon>Sulfitobacter</taxon>
    </lineage>
</organism>
<dbReference type="EMBL" id="JACTAG010000001">
    <property type="protein sequence ID" value="MBD3663652.1"/>
    <property type="molecule type" value="Genomic_DNA"/>
</dbReference>
<evidence type="ECO:0000313" key="2">
    <source>
        <dbReference type="Proteomes" id="UP000635142"/>
    </source>
</evidence>
<gene>
    <name evidence="1" type="ORF">H9Q16_06940</name>
</gene>
<protein>
    <submittedName>
        <fullName evidence="1">Uncharacterized protein</fullName>
    </submittedName>
</protein>
<comment type="caution">
    <text evidence="1">The sequence shown here is derived from an EMBL/GenBank/DDBJ whole genome shotgun (WGS) entry which is preliminary data.</text>
</comment>
<sequence length="278" mass="32302">MTKQTLTAADLEGRVQFHHDTQIMEVSFQNCTLANSVDVNFFYDHIEQQIAQTGESLWFFLVNYCEARIDNSAWFAFSRRGKELNLAHSMGSVRFDASEITRRQIERDAGTEAFDPNLFYDRESAIERLKSLPSKRRTKVVHKHSFTLSDLKWRLEFMPQEQIMYADFSGMSFEHSTDVNDVYDFIESEVGKTGQKWYFLVNYDGTRIQSPAWVQYAARGKRLNEAFSLGSVRYAPGSETEADIRRRAESQDFRPNIRNTREEALERIAEMKAEAAHT</sequence>
<dbReference type="Proteomes" id="UP000635142">
    <property type="component" value="Unassembled WGS sequence"/>
</dbReference>
<keyword evidence="2" id="KW-1185">Reference proteome</keyword>
<dbReference type="RefSeq" id="WP_191074596.1">
    <property type="nucleotide sequence ID" value="NZ_JACTAG010000001.1"/>
</dbReference>
<accession>A0A927HDG3</accession>